<reference evidence="8 9" key="2">
    <citation type="submission" date="2016-08" db="EMBL/GenBank/DDBJ databases">
        <authorList>
            <person name="Varghese N."/>
            <person name="Submissions Spin"/>
        </authorList>
    </citation>
    <scope>NUCLEOTIDE SEQUENCE [LARGE SCALE GENOMIC DNA]</scope>
    <source>
        <strain evidence="8 9">HL-109</strain>
    </source>
</reference>
<evidence type="ECO:0000313" key="8">
    <source>
        <dbReference type="EMBL" id="SCC78717.1"/>
    </source>
</evidence>
<protein>
    <recommendedName>
        <fullName evidence="5">Glutathione peroxidase</fullName>
    </recommendedName>
</protein>
<dbReference type="RefSeq" id="WP_074443441.1">
    <property type="nucleotide sequence ID" value="NZ_FMBM01000001.1"/>
</dbReference>
<keyword evidence="9" id="KW-1185">Reference proteome</keyword>
<dbReference type="GO" id="GO:0004601">
    <property type="term" value="F:peroxidase activity"/>
    <property type="evidence" value="ECO:0007669"/>
    <property type="project" value="UniProtKB-KW"/>
</dbReference>
<feature type="domain" description="Thioredoxin" evidence="6">
    <location>
        <begin position="45"/>
        <end position="204"/>
    </location>
</feature>
<dbReference type="PIRSF" id="PIRSF000303">
    <property type="entry name" value="Glutathion_perox"/>
    <property type="match status" value="1"/>
</dbReference>
<evidence type="ECO:0000259" key="6">
    <source>
        <dbReference type="PROSITE" id="PS51352"/>
    </source>
</evidence>
<dbReference type="STRING" id="1653334.GA0071312_0451"/>
<dbReference type="Proteomes" id="UP000182800">
    <property type="component" value="Unassembled WGS sequence"/>
</dbReference>
<evidence type="ECO:0000256" key="1">
    <source>
        <dbReference type="ARBA" id="ARBA00006926"/>
    </source>
</evidence>
<evidence type="ECO:0000256" key="5">
    <source>
        <dbReference type="RuleBase" id="RU000499"/>
    </source>
</evidence>
<evidence type="ECO:0000313" key="7">
    <source>
        <dbReference type="EMBL" id="KPQ12120.1"/>
    </source>
</evidence>
<proteinExistence type="inferred from homology"/>
<dbReference type="EMBL" id="FMBM01000001">
    <property type="protein sequence ID" value="SCC78717.1"/>
    <property type="molecule type" value="Genomic_DNA"/>
</dbReference>
<dbReference type="InterPro" id="IPR013766">
    <property type="entry name" value="Thioredoxin_domain"/>
</dbReference>
<organism evidence="7">
    <name type="scientific">Saliniramus fredricksonii</name>
    <dbReference type="NCBI Taxonomy" id="1653334"/>
    <lineage>
        <taxon>Bacteria</taxon>
        <taxon>Pseudomonadati</taxon>
        <taxon>Pseudomonadota</taxon>
        <taxon>Alphaproteobacteria</taxon>
        <taxon>Hyphomicrobiales</taxon>
        <taxon>Salinarimonadaceae</taxon>
        <taxon>Saliniramus</taxon>
    </lineage>
</organism>
<dbReference type="PATRIC" id="fig|1653334.4.peg.3177"/>
<comment type="caution">
    <text evidence="7">The sequence shown here is derived from an EMBL/GenBank/DDBJ whole genome shotgun (WGS) entry which is preliminary data.</text>
</comment>
<sequence length="205" mass="22413">MVAGRRRRGAINRRELLGSGILAGFGLLAAARGSVLAEPASSGPAMSRRNAHSFSFETINGDRLDLQRFRGRPILVVNTASRCGFTAQYEGLQNLHARYRDAGLVVIGVPSNDFRQELASNADVAAFCEARFGIDFPLTAISQVTGAEAHPFYRWAREVRPGETPRWNFHKYLIAPDGDIEAVFATTTVPEHPHVITAIEALLRG</sequence>
<dbReference type="PROSITE" id="PS51355">
    <property type="entry name" value="GLUTATHIONE_PEROXID_3"/>
    <property type="match status" value="1"/>
</dbReference>
<dbReference type="InterPro" id="IPR000889">
    <property type="entry name" value="Glutathione_peroxidase"/>
</dbReference>
<accession>A0A0P7XA59</accession>
<comment type="similarity">
    <text evidence="1 5">Belongs to the glutathione peroxidase family.</text>
</comment>
<dbReference type="SUPFAM" id="SSF52833">
    <property type="entry name" value="Thioredoxin-like"/>
    <property type="match status" value="1"/>
</dbReference>
<feature type="active site" evidence="4">
    <location>
        <position position="83"/>
    </location>
</feature>
<dbReference type="PANTHER" id="PTHR11592">
    <property type="entry name" value="GLUTATHIONE PEROXIDASE"/>
    <property type="match status" value="1"/>
</dbReference>
<dbReference type="EMBL" id="LJSX01000003">
    <property type="protein sequence ID" value="KPQ12120.1"/>
    <property type="molecule type" value="Genomic_DNA"/>
</dbReference>
<keyword evidence="2 5" id="KW-0575">Peroxidase</keyword>
<dbReference type="InterPro" id="IPR029759">
    <property type="entry name" value="GPX_AS"/>
</dbReference>
<evidence type="ECO:0000313" key="9">
    <source>
        <dbReference type="Proteomes" id="UP000182800"/>
    </source>
</evidence>
<dbReference type="AlphaFoldDB" id="A0A0P7XA59"/>
<dbReference type="PRINTS" id="PR01011">
    <property type="entry name" value="GLUTPROXDASE"/>
</dbReference>
<dbReference type="Pfam" id="PF00255">
    <property type="entry name" value="GSHPx"/>
    <property type="match status" value="1"/>
</dbReference>
<dbReference type="Gene3D" id="3.40.30.10">
    <property type="entry name" value="Glutaredoxin"/>
    <property type="match status" value="1"/>
</dbReference>
<dbReference type="PROSITE" id="PS51352">
    <property type="entry name" value="THIOREDOXIN_2"/>
    <property type="match status" value="1"/>
</dbReference>
<evidence type="ECO:0000256" key="4">
    <source>
        <dbReference type="PIRSR" id="PIRSR000303-1"/>
    </source>
</evidence>
<evidence type="ECO:0000256" key="2">
    <source>
        <dbReference type="ARBA" id="ARBA00022559"/>
    </source>
</evidence>
<name>A0A0P7XA59_9HYPH</name>
<gene>
    <name evidence="8" type="ORF">GA0071312_0451</name>
    <name evidence="7" type="ORF">HLUCCO17_02875</name>
</gene>
<dbReference type="Proteomes" id="UP000050497">
    <property type="component" value="Unassembled WGS sequence"/>
</dbReference>
<dbReference type="GO" id="GO:0034599">
    <property type="term" value="P:cellular response to oxidative stress"/>
    <property type="evidence" value="ECO:0007669"/>
    <property type="project" value="TreeGrafter"/>
</dbReference>
<dbReference type="InterPro" id="IPR036249">
    <property type="entry name" value="Thioredoxin-like_sf"/>
</dbReference>
<keyword evidence="3 5" id="KW-0560">Oxidoreductase</keyword>
<dbReference type="CDD" id="cd00340">
    <property type="entry name" value="GSH_Peroxidase"/>
    <property type="match status" value="1"/>
</dbReference>
<reference evidence="7" key="1">
    <citation type="submission" date="2015-09" db="EMBL/GenBank/DDBJ databases">
        <title>Identification and resolution of microdiversity through metagenomic sequencing of parallel consortia.</title>
        <authorList>
            <person name="Nelson W.C."/>
            <person name="Romine M.F."/>
            <person name="Lindemann S.R."/>
        </authorList>
    </citation>
    <scope>NUCLEOTIDE SEQUENCE [LARGE SCALE GENOMIC DNA]</scope>
    <source>
        <strain evidence="7">HL-109</strain>
    </source>
</reference>
<dbReference type="PANTHER" id="PTHR11592:SF78">
    <property type="entry name" value="GLUTATHIONE PEROXIDASE"/>
    <property type="match status" value="1"/>
</dbReference>
<dbReference type="PROSITE" id="PS00460">
    <property type="entry name" value="GLUTATHIONE_PEROXID_1"/>
    <property type="match status" value="1"/>
</dbReference>
<evidence type="ECO:0000256" key="3">
    <source>
        <dbReference type="ARBA" id="ARBA00023002"/>
    </source>
</evidence>